<evidence type="ECO:0000313" key="1">
    <source>
        <dbReference type="EMBL" id="KKK56419.1"/>
    </source>
</evidence>
<reference evidence="1" key="1">
    <citation type="journal article" date="2015" name="Nature">
        <title>Complex archaea that bridge the gap between prokaryotes and eukaryotes.</title>
        <authorList>
            <person name="Spang A."/>
            <person name="Saw J.H."/>
            <person name="Jorgensen S.L."/>
            <person name="Zaremba-Niedzwiedzka K."/>
            <person name="Martijn J."/>
            <person name="Lind A.E."/>
            <person name="van Eijk R."/>
            <person name="Schleper C."/>
            <person name="Guy L."/>
            <person name="Ettema T.J."/>
        </authorList>
    </citation>
    <scope>NUCLEOTIDE SEQUENCE</scope>
</reference>
<feature type="non-terminal residue" evidence="1">
    <location>
        <position position="1"/>
    </location>
</feature>
<gene>
    <name evidence="1" type="ORF">LCGC14_3064710</name>
</gene>
<dbReference type="InterPro" id="IPR016195">
    <property type="entry name" value="Pol/histidinol_Pase-like"/>
</dbReference>
<accession>A0A0F8YQN0</accession>
<sequence length="50" mass="5689">YITLAKKYGLLVTGGSDCHGKVKGETRIGRLKAPYEIVERLKETKRNLKR</sequence>
<comment type="caution">
    <text evidence="1">The sequence shown here is derived from an EMBL/GenBank/DDBJ whole genome shotgun (WGS) entry which is preliminary data.</text>
</comment>
<dbReference type="AlphaFoldDB" id="A0A0F8YQN0"/>
<dbReference type="Gene3D" id="3.20.20.140">
    <property type="entry name" value="Metal-dependent hydrolases"/>
    <property type="match status" value="1"/>
</dbReference>
<name>A0A0F8YQN0_9ZZZZ</name>
<protein>
    <recommendedName>
        <fullName evidence="2">PHP domain-containing protein</fullName>
    </recommendedName>
</protein>
<organism evidence="1">
    <name type="scientific">marine sediment metagenome</name>
    <dbReference type="NCBI Taxonomy" id="412755"/>
    <lineage>
        <taxon>unclassified sequences</taxon>
        <taxon>metagenomes</taxon>
        <taxon>ecological metagenomes</taxon>
    </lineage>
</organism>
<proteinExistence type="predicted"/>
<dbReference type="SUPFAM" id="SSF89550">
    <property type="entry name" value="PHP domain-like"/>
    <property type="match status" value="1"/>
</dbReference>
<evidence type="ECO:0008006" key="2">
    <source>
        <dbReference type="Google" id="ProtNLM"/>
    </source>
</evidence>
<dbReference type="EMBL" id="LAZR01065005">
    <property type="protein sequence ID" value="KKK56419.1"/>
    <property type="molecule type" value="Genomic_DNA"/>
</dbReference>